<gene>
    <name evidence="2" type="ORF">Godav_028014</name>
</gene>
<comment type="caution">
    <text evidence="2">The sequence shown here is derived from an EMBL/GenBank/DDBJ whole genome shotgun (WGS) entry which is preliminary data.</text>
</comment>
<dbReference type="Proteomes" id="UP000593561">
    <property type="component" value="Unassembled WGS sequence"/>
</dbReference>
<keyword evidence="1" id="KW-0175">Coiled coil</keyword>
<sequence>MLLEVEMRKKREKTREMEEQLRADRAALEAMENERLMLMRERDDKIAEKKTVDKLVADFLQADANGDFEAQKAMENQIVAFISRDAGNTGPSGGGRRVIATRIGGDYGRGYVK</sequence>
<evidence type="ECO:0000313" key="2">
    <source>
        <dbReference type="EMBL" id="MBA0618712.1"/>
    </source>
</evidence>
<keyword evidence="3" id="KW-1185">Reference proteome</keyword>
<accession>A0A7J8RZF1</accession>
<evidence type="ECO:0000313" key="3">
    <source>
        <dbReference type="Proteomes" id="UP000593561"/>
    </source>
</evidence>
<organism evidence="2 3">
    <name type="scientific">Gossypium davidsonii</name>
    <name type="common">Davidson's cotton</name>
    <name type="synonym">Gossypium klotzschianum subsp. davidsonii</name>
    <dbReference type="NCBI Taxonomy" id="34287"/>
    <lineage>
        <taxon>Eukaryota</taxon>
        <taxon>Viridiplantae</taxon>
        <taxon>Streptophyta</taxon>
        <taxon>Embryophyta</taxon>
        <taxon>Tracheophyta</taxon>
        <taxon>Spermatophyta</taxon>
        <taxon>Magnoliopsida</taxon>
        <taxon>eudicotyledons</taxon>
        <taxon>Gunneridae</taxon>
        <taxon>Pentapetalae</taxon>
        <taxon>rosids</taxon>
        <taxon>malvids</taxon>
        <taxon>Malvales</taxon>
        <taxon>Malvaceae</taxon>
        <taxon>Malvoideae</taxon>
        <taxon>Gossypium</taxon>
    </lineage>
</organism>
<protein>
    <submittedName>
        <fullName evidence="2">Uncharacterized protein</fullName>
    </submittedName>
</protein>
<proteinExistence type="predicted"/>
<dbReference type="AlphaFoldDB" id="A0A7J8RZF1"/>
<evidence type="ECO:0000256" key="1">
    <source>
        <dbReference type="SAM" id="Coils"/>
    </source>
</evidence>
<name>A0A7J8RZF1_GOSDV</name>
<dbReference type="EMBL" id="JABFAC010000007">
    <property type="protein sequence ID" value="MBA0618712.1"/>
    <property type="molecule type" value="Genomic_DNA"/>
</dbReference>
<reference evidence="2 3" key="1">
    <citation type="journal article" date="2019" name="Genome Biol. Evol.">
        <title>Insights into the evolution of the New World diploid cottons (Gossypium, subgenus Houzingenia) based on genome sequencing.</title>
        <authorList>
            <person name="Grover C.E."/>
            <person name="Arick M.A. 2nd"/>
            <person name="Thrash A."/>
            <person name="Conover J.L."/>
            <person name="Sanders W.S."/>
            <person name="Peterson D.G."/>
            <person name="Frelichowski J.E."/>
            <person name="Scheffler J.A."/>
            <person name="Scheffler B.E."/>
            <person name="Wendel J.F."/>
        </authorList>
    </citation>
    <scope>NUCLEOTIDE SEQUENCE [LARGE SCALE GENOMIC DNA]</scope>
    <source>
        <strain evidence="2">27</strain>
        <tissue evidence="2">Leaf</tissue>
    </source>
</reference>
<feature type="coiled-coil region" evidence="1">
    <location>
        <begin position="11"/>
        <end position="48"/>
    </location>
</feature>